<keyword evidence="3" id="KW-1185">Reference proteome</keyword>
<evidence type="ECO:0000256" key="1">
    <source>
        <dbReference type="SAM" id="Phobius"/>
    </source>
</evidence>
<comment type="caution">
    <text evidence="2">The sequence shown here is derived from an EMBL/GenBank/DDBJ whole genome shotgun (WGS) entry which is preliminary data.</text>
</comment>
<evidence type="ECO:0000313" key="3">
    <source>
        <dbReference type="Proteomes" id="UP001383192"/>
    </source>
</evidence>
<proteinExistence type="predicted"/>
<sequence>MPLPGLNILARHGLDEGTGKLSPIYMGMIWTGIAAILAVARLGFWPYSINMLLVKRYSPASVLGSANGLLQFFICLSRAFGPITAR</sequence>
<keyword evidence="1" id="KW-1133">Transmembrane helix</keyword>
<dbReference type="Proteomes" id="UP001383192">
    <property type="component" value="Unassembled WGS sequence"/>
</dbReference>
<feature type="transmembrane region" description="Helical" evidence="1">
    <location>
        <begin position="24"/>
        <end position="45"/>
    </location>
</feature>
<dbReference type="EMBL" id="JAYKXP010000017">
    <property type="protein sequence ID" value="KAK7049262.1"/>
    <property type="molecule type" value="Genomic_DNA"/>
</dbReference>
<evidence type="ECO:0000313" key="2">
    <source>
        <dbReference type="EMBL" id="KAK7049262.1"/>
    </source>
</evidence>
<organism evidence="2 3">
    <name type="scientific">Paramarasmius palmivorus</name>
    <dbReference type="NCBI Taxonomy" id="297713"/>
    <lineage>
        <taxon>Eukaryota</taxon>
        <taxon>Fungi</taxon>
        <taxon>Dikarya</taxon>
        <taxon>Basidiomycota</taxon>
        <taxon>Agaricomycotina</taxon>
        <taxon>Agaricomycetes</taxon>
        <taxon>Agaricomycetidae</taxon>
        <taxon>Agaricales</taxon>
        <taxon>Marasmiineae</taxon>
        <taxon>Marasmiaceae</taxon>
        <taxon>Paramarasmius</taxon>
    </lineage>
</organism>
<gene>
    <name evidence="2" type="ORF">VNI00_005863</name>
</gene>
<name>A0AAW0DDB0_9AGAR</name>
<keyword evidence="1" id="KW-0472">Membrane</keyword>
<dbReference type="AlphaFoldDB" id="A0AAW0DDB0"/>
<protein>
    <submittedName>
        <fullName evidence="2">Uncharacterized protein</fullName>
    </submittedName>
</protein>
<accession>A0AAW0DDB0</accession>
<reference evidence="2 3" key="1">
    <citation type="submission" date="2024-01" db="EMBL/GenBank/DDBJ databases">
        <title>A draft genome for a cacao thread blight-causing isolate of Paramarasmius palmivorus.</title>
        <authorList>
            <person name="Baruah I.K."/>
            <person name="Bukari Y."/>
            <person name="Amoako-Attah I."/>
            <person name="Meinhardt L.W."/>
            <person name="Bailey B.A."/>
            <person name="Cohen S.P."/>
        </authorList>
    </citation>
    <scope>NUCLEOTIDE SEQUENCE [LARGE SCALE GENOMIC DNA]</scope>
    <source>
        <strain evidence="2 3">GH-12</strain>
    </source>
</reference>
<keyword evidence="1" id="KW-0812">Transmembrane</keyword>